<evidence type="ECO:0000256" key="2">
    <source>
        <dbReference type="SAM" id="Phobius"/>
    </source>
</evidence>
<dbReference type="InterPro" id="IPR013862">
    <property type="entry name" value="Kei1"/>
</dbReference>
<organism evidence="3 4">
    <name type="scientific">Jaminaea rosea</name>
    <dbReference type="NCBI Taxonomy" id="1569628"/>
    <lineage>
        <taxon>Eukaryota</taxon>
        <taxon>Fungi</taxon>
        <taxon>Dikarya</taxon>
        <taxon>Basidiomycota</taxon>
        <taxon>Ustilaginomycotina</taxon>
        <taxon>Exobasidiomycetes</taxon>
        <taxon>Microstromatales</taxon>
        <taxon>Microstromatales incertae sedis</taxon>
        <taxon>Jaminaea</taxon>
    </lineage>
</organism>
<dbReference type="STRING" id="1569628.A0A316UVD9"/>
<dbReference type="PANTHER" id="PTHR28077">
    <property type="entry name" value="INOSITOL PHOSPHORYLCERAMIDE SYNTHASE REGULATORY SUBUNIT KEI1"/>
    <property type="match status" value="1"/>
</dbReference>
<dbReference type="Proteomes" id="UP000245884">
    <property type="component" value="Unassembled WGS sequence"/>
</dbReference>
<dbReference type="AlphaFoldDB" id="A0A316UVD9"/>
<keyword evidence="2" id="KW-0472">Membrane</keyword>
<dbReference type="GO" id="GO:0006673">
    <property type="term" value="P:inositol phosphoceramide metabolic process"/>
    <property type="evidence" value="ECO:0007669"/>
    <property type="project" value="InterPro"/>
</dbReference>
<dbReference type="PANTHER" id="PTHR28077:SF1">
    <property type="entry name" value="INOSITOL PHOSPHORYLCERAMIDE SYNTHASE REGULATORY SUBUNIT KEI1"/>
    <property type="match status" value="1"/>
</dbReference>
<feature type="transmembrane region" description="Helical" evidence="2">
    <location>
        <begin position="28"/>
        <end position="50"/>
    </location>
</feature>
<keyword evidence="2" id="KW-1133">Transmembrane helix</keyword>
<proteinExistence type="predicted"/>
<dbReference type="EMBL" id="KZ819664">
    <property type="protein sequence ID" value="PWN28748.1"/>
    <property type="molecule type" value="Genomic_DNA"/>
</dbReference>
<reference evidence="3 4" key="1">
    <citation type="journal article" date="2018" name="Mol. Biol. Evol.">
        <title>Broad Genomic Sampling Reveals a Smut Pathogenic Ancestry of the Fungal Clade Ustilaginomycotina.</title>
        <authorList>
            <person name="Kijpornyongpan T."/>
            <person name="Mondo S.J."/>
            <person name="Barry K."/>
            <person name="Sandor L."/>
            <person name="Lee J."/>
            <person name="Lipzen A."/>
            <person name="Pangilinan J."/>
            <person name="LaButti K."/>
            <person name="Hainaut M."/>
            <person name="Henrissat B."/>
            <person name="Grigoriev I.V."/>
            <person name="Spatafora J.W."/>
            <person name="Aime M.C."/>
        </authorList>
    </citation>
    <scope>NUCLEOTIDE SEQUENCE [LARGE SCALE GENOMIC DNA]</scope>
    <source>
        <strain evidence="3 4">MCA 5214</strain>
    </source>
</reference>
<feature type="region of interest" description="Disordered" evidence="1">
    <location>
        <begin position="227"/>
        <end position="300"/>
    </location>
</feature>
<feature type="transmembrane region" description="Helical" evidence="2">
    <location>
        <begin position="175"/>
        <end position="195"/>
    </location>
</feature>
<dbReference type="Pfam" id="PF08552">
    <property type="entry name" value="Kei1"/>
    <property type="match status" value="1"/>
</dbReference>
<dbReference type="GO" id="GO:0070917">
    <property type="term" value="F:inositol phosphoceramide synthase regulator activity"/>
    <property type="evidence" value="ECO:0007669"/>
    <property type="project" value="InterPro"/>
</dbReference>
<evidence type="ECO:0000313" key="3">
    <source>
        <dbReference type="EMBL" id="PWN28748.1"/>
    </source>
</evidence>
<feature type="transmembrane region" description="Helical" evidence="2">
    <location>
        <begin position="85"/>
        <end position="112"/>
    </location>
</feature>
<sequence length="300" mass="33559">MAITPSFHRYGPFTSFLRLVDLKLGCTILTLFNLFNKSAGVFGLLAIFQGGTWSQLSLYAYSLGTIFISLWGLRGISEESSPTVVLYAHCYLADHLISSIWSLYFFQVVYYYTEHNGQPPNLSPYQAGLMSLIEGIEAQYETKGDVQHHKALEGQARVEAAQQVWRSESAFSTTVLAAGWILKIYFALLLYSYALHLRHGTYRTLPLSKPSLATTEQNRTHYLPLRASISIERGDGPNSGAGGNAPRTIEEELPGWSDDEMDREDDEGEDDERQRRVEKRSAGSETTKATLDRLAPSSSR</sequence>
<keyword evidence="4" id="KW-1185">Reference proteome</keyword>
<dbReference type="GO" id="GO:0000139">
    <property type="term" value="C:Golgi membrane"/>
    <property type="evidence" value="ECO:0007669"/>
    <property type="project" value="TreeGrafter"/>
</dbReference>
<gene>
    <name evidence="3" type="ORF">BDZ90DRAFT_217653</name>
</gene>
<accession>A0A316UVD9</accession>
<name>A0A316UVD9_9BASI</name>
<evidence type="ECO:0000256" key="1">
    <source>
        <dbReference type="SAM" id="MobiDB-lite"/>
    </source>
</evidence>
<dbReference type="RefSeq" id="XP_025363360.1">
    <property type="nucleotide sequence ID" value="XM_025504327.1"/>
</dbReference>
<keyword evidence="2" id="KW-0812">Transmembrane</keyword>
<dbReference type="GeneID" id="37026150"/>
<dbReference type="OrthoDB" id="3338076at2759"/>
<protein>
    <submittedName>
        <fullName evidence="3">DUF1753-domain-containing protein</fullName>
    </submittedName>
</protein>
<feature type="transmembrane region" description="Helical" evidence="2">
    <location>
        <begin position="56"/>
        <end position="73"/>
    </location>
</feature>
<dbReference type="GO" id="GO:0070916">
    <property type="term" value="C:inositol phosphoceramide synthase complex"/>
    <property type="evidence" value="ECO:0007669"/>
    <property type="project" value="TreeGrafter"/>
</dbReference>
<feature type="compositionally biased region" description="Acidic residues" evidence="1">
    <location>
        <begin position="251"/>
        <end position="271"/>
    </location>
</feature>
<evidence type="ECO:0000313" key="4">
    <source>
        <dbReference type="Proteomes" id="UP000245884"/>
    </source>
</evidence>
<feature type="compositionally biased region" description="Basic and acidic residues" evidence="1">
    <location>
        <begin position="272"/>
        <end position="282"/>
    </location>
</feature>